<sequence length="149" mass="17092">MGEIKVSNFKQFLDRFGSFDGAVLEKIEYVTSNRQNDYTVSLFFKAVDVSRTTHGTFGPEMYVKITVSGEVEFRFRELSGGVYSVLNDEIIITFDGQKTFINFGAMHSKDWNTVNWTTEETRRSEFYVAGNCACWEVLQEDHFINAGPH</sequence>
<dbReference type="AlphaFoldDB" id="A0A1I7CA70"/>
<dbReference type="EMBL" id="FPBD01000005">
    <property type="protein sequence ID" value="SFT96288.1"/>
    <property type="molecule type" value="Genomic_DNA"/>
</dbReference>
<keyword evidence="2" id="KW-1185">Reference proteome</keyword>
<dbReference type="RefSeq" id="WP_054783127.1">
    <property type="nucleotide sequence ID" value="NZ_FPBD01000005.1"/>
</dbReference>
<evidence type="ECO:0000313" key="1">
    <source>
        <dbReference type="EMBL" id="SFT96288.1"/>
    </source>
</evidence>
<proteinExistence type="predicted"/>
<accession>A0A1I7CA70</accession>
<name>A0A1I7CA70_9HYPH</name>
<organism evidence="1 2">
    <name type="scientific">Pseudovibrio denitrificans</name>
    <dbReference type="NCBI Taxonomy" id="258256"/>
    <lineage>
        <taxon>Bacteria</taxon>
        <taxon>Pseudomonadati</taxon>
        <taxon>Pseudomonadota</taxon>
        <taxon>Alphaproteobacteria</taxon>
        <taxon>Hyphomicrobiales</taxon>
        <taxon>Stappiaceae</taxon>
        <taxon>Pseudovibrio</taxon>
    </lineage>
</organism>
<evidence type="ECO:0000313" key="2">
    <source>
        <dbReference type="Proteomes" id="UP000183371"/>
    </source>
</evidence>
<gene>
    <name evidence="1" type="ORF">SAMN05444141_105365</name>
</gene>
<dbReference type="Proteomes" id="UP000183371">
    <property type="component" value="Unassembled WGS sequence"/>
</dbReference>
<protein>
    <submittedName>
        <fullName evidence="1">Uncharacterized protein</fullName>
    </submittedName>
</protein>
<reference evidence="2" key="1">
    <citation type="submission" date="2016-10" db="EMBL/GenBank/DDBJ databases">
        <authorList>
            <person name="Varghese N."/>
            <person name="Submissions S."/>
        </authorList>
    </citation>
    <scope>NUCLEOTIDE SEQUENCE [LARGE SCALE GENOMIC DNA]</scope>
    <source>
        <strain evidence="2">DSM 17465</strain>
    </source>
</reference>